<feature type="non-terminal residue" evidence="1">
    <location>
        <position position="1"/>
    </location>
</feature>
<dbReference type="AlphaFoldDB" id="A0ABD3T6D7"/>
<reference evidence="1 2" key="1">
    <citation type="submission" date="2024-11" db="EMBL/GenBank/DDBJ databases">
        <title>Chromosome-level genome assembly of the freshwater bivalve Anodonta woodiana.</title>
        <authorList>
            <person name="Chen X."/>
        </authorList>
    </citation>
    <scope>NUCLEOTIDE SEQUENCE [LARGE SCALE GENOMIC DNA]</scope>
    <source>
        <strain evidence="1">MN2024</strain>
        <tissue evidence="1">Gills</tissue>
    </source>
</reference>
<gene>
    <name evidence="1" type="ORF">ACJMK2_023849</name>
</gene>
<dbReference type="Proteomes" id="UP001634394">
    <property type="component" value="Unassembled WGS sequence"/>
</dbReference>
<sequence>IREAKTQHRRNGAAATWSTYLTNFDDATLTHARASDILSRLDFTNTKYTLDVIYTSLKKTDGGATWKLFHHRKRVSVGGKLFVLTKDTTAGALVGIDGQYYNIAYPFNVIVYGCFPVLRPNESEVAGMKLSTTLNCVAEQVIKHFKNAK</sequence>
<dbReference type="EMBL" id="JBJQND010000019">
    <property type="protein sequence ID" value="KAL3832186.1"/>
    <property type="molecule type" value="Genomic_DNA"/>
</dbReference>
<comment type="caution">
    <text evidence="1">The sequence shown here is derived from an EMBL/GenBank/DDBJ whole genome shotgun (WGS) entry which is preliminary data.</text>
</comment>
<evidence type="ECO:0000313" key="1">
    <source>
        <dbReference type="EMBL" id="KAL3832186.1"/>
    </source>
</evidence>
<keyword evidence="2" id="KW-1185">Reference proteome</keyword>
<evidence type="ECO:0000313" key="2">
    <source>
        <dbReference type="Proteomes" id="UP001634394"/>
    </source>
</evidence>
<name>A0ABD3T6D7_SINWO</name>
<protein>
    <submittedName>
        <fullName evidence="1">Uncharacterized protein</fullName>
    </submittedName>
</protein>
<feature type="non-terminal residue" evidence="1">
    <location>
        <position position="149"/>
    </location>
</feature>
<accession>A0ABD3T6D7</accession>
<organism evidence="1 2">
    <name type="scientific">Sinanodonta woodiana</name>
    <name type="common">Chinese pond mussel</name>
    <name type="synonym">Anodonta woodiana</name>
    <dbReference type="NCBI Taxonomy" id="1069815"/>
    <lineage>
        <taxon>Eukaryota</taxon>
        <taxon>Metazoa</taxon>
        <taxon>Spiralia</taxon>
        <taxon>Lophotrochozoa</taxon>
        <taxon>Mollusca</taxon>
        <taxon>Bivalvia</taxon>
        <taxon>Autobranchia</taxon>
        <taxon>Heteroconchia</taxon>
        <taxon>Palaeoheterodonta</taxon>
        <taxon>Unionida</taxon>
        <taxon>Unionoidea</taxon>
        <taxon>Unionidae</taxon>
        <taxon>Unioninae</taxon>
        <taxon>Sinanodonta</taxon>
    </lineage>
</organism>
<proteinExistence type="predicted"/>